<feature type="compositionally biased region" description="Low complexity" evidence="1">
    <location>
        <begin position="84"/>
        <end position="98"/>
    </location>
</feature>
<keyword evidence="2" id="KW-0732">Signal</keyword>
<organism evidence="3 4">
    <name type="scientific">Lunatimonas lonarensis</name>
    <dbReference type="NCBI Taxonomy" id="1232681"/>
    <lineage>
        <taxon>Bacteria</taxon>
        <taxon>Pseudomonadati</taxon>
        <taxon>Bacteroidota</taxon>
        <taxon>Cytophagia</taxon>
        <taxon>Cytophagales</taxon>
        <taxon>Cyclobacteriaceae</taxon>
    </lineage>
</organism>
<dbReference type="PROSITE" id="PS51257">
    <property type="entry name" value="PROKAR_LIPOPROTEIN"/>
    <property type="match status" value="1"/>
</dbReference>
<name>R7ZPB9_9BACT</name>
<feature type="compositionally biased region" description="Basic and acidic residues" evidence="1">
    <location>
        <begin position="150"/>
        <end position="166"/>
    </location>
</feature>
<feature type="compositionally biased region" description="Acidic residues" evidence="1">
    <location>
        <begin position="110"/>
        <end position="127"/>
    </location>
</feature>
<feature type="chain" id="PRO_5004451013" evidence="2">
    <location>
        <begin position="26"/>
        <end position="207"/>
    </location>
</feature>
<protein>
    <submittedName>
        <fullName evidence="3">TPR domain protein</fullName>
    </submittedName>
</protein>
<accession>R7ZPB9</accession>
<comment type="caution">
    <text evidence="3">The sequence shown here is derived from an EMBL/GenBank/DDBJ whole genome shotgun (WGS) entry which is preliminary data.</text>
</comment>
<dbReference type="Proteomes" id="UP000013909">
    <property type="component" value="Unassembled WGS sequence"/>
</dbReference>
<feature type="compositionally biased region" description="Basic and acidic residues" evidence="1">
    <location>
        <begin position="69"/>
        <end position="83"/>
    </location>
</feature>
<feature type="region of interest" description="Disordered" evidence="1">
    <location>
        <begin position="187"/>
        <end position="207"/>
    </location>
</feature>
<feature type="signal peptide" evidence="2">
    <location>
        <begin position="1"/>
        <end position="25"/>
    </location>
</feature>
<evidence type="ECO:0000256" key="2">
    <source>
        <dbReference type="SAM" id="SignalP"/>
    </source>
</evidence>
<keyword evidence="4" id="KW-1185">Reference proteome</keyword>
<dbReference type="STRING" id="1232681.ADIS_3549"/>
<dbReference type="AlphaFoldDB" id="R7ZPB9"/>
<dbReference type="EMBL" id="AQHR01000091">
    <property type="protein sequence ID" value="EON75961.1"/>
    <property type="molecule type" value="Genomic_DNA"/>
</dbReference>
<feature type="region of interest" description="Disordered" evidence="1">
    <location>
        <begin position="60"/>
        <end position="168"/>
    </location>
</feature>
<evidence type="ECO:0000313" key="3">
    <source>
        <dbReference type="EMBL" id="EON75961.1"/>
    </source>
</evidence>
<proteinExistence type="predicted"/>
<evidence type="ECO:0000313" key="4">
    <source>
        <dbReference type="Proteomes" id="UP000013909"/>
    </source>
</evidence>
<sequence>MKSMGIKHLVFALGGIFSCCTFVVAQTESDYFNRAAKQYVNEDLPGTGQILAEGLEKFPNDPKLNALLEKLKKDQEEQQKKDQQQQNQDQQDQNNQEQQDQESQEKKDGEGEEQTSEDGAEESDEMEDQRGEKSNREEPTEEPSSMDSDLSEREKQLDELRQRLEEMNLSQEQAAQILDAMNSNELQFIQQNRRKPTQRPQRGLPDW</sequence>
<reference evidence="3 4" key="1">
    <citation type="submission" date="2013-02" db="EMBL/GenBank/DDBJ databases">
        <title>A novel strain isolated from Lonar lake, Maharashtra, India.</title>
        <authorList>
            <person name="Singh A."/>
        </authorList>
    </citation>
    <scope>NUCLEOTIDE SEQUENCE [LARGE SCALE GENOMIC DNA]</scope>
    <source>
        <strain evidence="3 4">AK24</strain>
    </source>
</reference>
<gene>
    <name evidence="3" type="ORF">ADIS_3549</name>
</gene>
<evidence type="ECO:0000256" key="1">
    <source>
        <dbReference type="SAM" id="MobiDB-lite"/>
    </source>
</evidence>
<feature type="compositionally biased region" description="Basic and acidic residues" evidence="1">
    <location>
        <begin position="128"/>
        <end position="138"/>
    </location>
</feature>